<evidence type="ECO:0000313" key="2">
    <source>
        <dbReference type="EMBL" id="KAG2333667.1"/>
    </source>
</evidence>
<dbReference type="Proteomes" id="UP000886595">
    <property type="component" value="Unassembled WGS sequence"/>
</dbReference>
<protein>
    <submittedName>
        <fullName evidence="2">Uncharacterized protein</fullName>
    </submittedName>
</protein>
<comment type="caution">
    <text evidence="2">The sequence shown here is derived from an EMBL/GenBank/DDBJ whole genome shotgun (WGS) entry which is preliminary data.</text>
</comment>
<reference evidence="2 3" key="1">
    <citation type="submission" date="2020-02" db="EMBL/GenBank/DDBJ databases">
        <authorList>
            <person name="Ma Q."/>
            <person name="Huang Y."/>
            <person name="Song X."/>
            <person name="Pei D."/>
        </authorList>
    </citation>
    <scope>NUCLEOTIDE SEQUENCE [LARGE SCALE GENOMIC DNA]</scope>
    <source>
        <strain evidence="2">Sxm20200214</strain>
        <tissue evidence="2">Leaf</tissue>
    </source>
</reference>
<dbReference type="PANTHER" id="PTHR34484">
    <property type="entry name" value="OS02G0832600 PROTEIN"/>
    <property type="match status" value="1"/>
</dbReference>
<keyword evidence="3" id="KW-1185">Reference proteome</keyword>
<dbReference type="AlphaFoldDB" id="A0A8X8BFT9"/>
<evidence type="ECO:0000256" key="1">
    <source>
        <dbReference type="SAM" id="MobiDB-lite"/>
    </source>
</evidence>
<gene>
    <name evidence="2" type="ORF">Bca52824_004847</name>
</gene>
<evidence type="ECO:0000313" key="3">
    <source>
        <dbReference type="Proteomes" id="UP000886595"/>
    </source>
</evidence>
<proteinExistence type="predicted"/>
<organism evidence="2 3">
    <name type="scientific">Brassica carinata</name>
    <name type="common">Ethiopian mustard</name>
    <name type="synonym">Abyssinian cabbage</name>
    <dbReference type="NCBI Taxonomy" id="52824"/>
    <lineage>
        <taxon>Eukaryota</taxon>
        <taxon>Viridiplantae</taxon>
        <taxon>Streptophyta</taxon>
        <taxon>Embryophyta</taxon>
        <taxon>Tracheophyta</taxon>
        <taxon>Spermatophyta</taxon>
        <taxon>Magnoliopsida</taxon>
        <taxon>eudicotyledons</taxon>
        <taxon>Gunneridae</taxon>
        <taxon>Pentapetalae</taxon>
        <taxon>rosids</taxon>
        <taxon>malvids</taxon>
        <taxon>Brassicales</taxon>
        <taxon>Brassicaceae</taxon>
        <taxon>Brassiceae</taxon>
        <taxon>Brassica</taxon>
    </lineage>
</organism>
<accession>A0A8X8BFT9</accession>
<feature type="region of interest" description="Disordered" evidence="1">
    <location>
        <begin position="89"/>
        <end position="117"/>
    </location>
</feature>
<dbReference type="OrthoDB" id="1935617at2759"/>
<dbReference type="EMBL" id="JAAMPC010000001">
    <property type="protein sequence ID" value="KAG2333667.1"/>
    <property type="molecule type" value="Genomic_DNA"/>
</dbReference>
<dbReference type="PANTHER" id="PTHR34484:SF2">
    <property type="entry name" value="OS02G0832600 PROTEIN"/>
    <property type="match status" value="1"/>
</dbReference>
<sequence length="213" mass="24142">MNDHQSILMNPLHTIAQHPQQRMNPPQHSQLMNPVQPRILNQAPLLNQSQNLNHPIMVMNQQMNNNNNQPLMMNPRNFNPNQPNNSFGTNHSKTNRINNSNNWKGKKITTDARPPPMYNPGGYKPPTLNELQSQNRLKTKKFYPKKKYGGNNNRYVPYAPRNTTSFIIRAKKSGGIAELVSPCPVTPAILPTPMFSLSREVLGDMAKEEWGAG</sequence>
<name>A0A8X8BFT9_BRACI</name>
<feature type="compositionally biased region" description="Polar residues" evidence="1">
    <location>
        <begin position="89"/>
        <end position="103"/>
    </location>
</feature>